<accession>A0A6B3N724</accession>
<dbReference type="Pfam" id="PF13672">
    <property type="entry name" value="PP2C_2"/>
    <property type="match status" value="1"/>
</dbReference>
<dbReference type="AlphaFoldDB" id="A0A6B3N724"/>
<dbReference type="CDD" id="cd00143">
    <property type="entry name" value="PP2Cc"/>
    <property type="match status" value="1"/>
</dbReference>
<keyword evidence="1" id="KW-0472">Membrane</keyword>
<dbReference type="InterPro" id="IPR036457">
    <property type="entry name" value="PPM-type-like_dom_sf"/>
</dbReference>
<reference evidence="3" key="1">
    <citation type="submission" date="2019-11" db="EMBL/GenBank/DDBJ databases">
        <title>Genomic insights into an expanded diversity of filamentous marine cyanobacteria reveals the extraordinary biosynthetic potential of Moorea and Okeania.</title>
        <authorList>
            <person name="Ferreira Leao T."/>
            <person name="Wang M."/>
            <person name="Moss N."/>
            <person name="Da Silva R."/>
            <person name="Sanders J."/>
            <person name="Nurk S."/>
            <person name="Gurevich A."/>
            <person name="Humphrey G."/>
            <person name="Reher R."/>
            <person name="Zhu Q."/>
            <person name="Belda-Ferre P."/>
            <person name="Glukhov E."/>
            <person name="Rex R."/>
            <person name="Dorrestein P.C."/>
            <person name="Knight R."/>
            <person name="Pevzner P."/>
            <person name="Gerwick W.H."/>
            <person name="Gerwick L."/>
        </authorList>
    </citation>
    <scope>NUCLEOTIDE SEQUENCE</scope>
    <source>
        <strain evidence="3">SIO1C4</strain>
    </source>
</reference>
<comment type="caution">
    <text evidence="3">The sequence shown here is derived from an EMBL/GenBank/DDBJ whole genome shotgun (WGS) entry which is preliminary data.</text>
</comment>
<dbReference type="Gene3D" id="3.60.40.10">
    <property type="entry name" value="PPM-type phosphatase domain"/>
    <property type="match status" value="1"/>
</dbReference>
<dbReference type="PROSITE" id="PS51746">
    <property type="entry name" value="PPM_2"/>
    <property type="match status" value="1"/>
</dbReference>
<organism evidence="3">
    <name type="scientific">Symploca sp. SIO1C4</name>
    <dbReference type="NCBI Taxonomy" id="2607765"/>
    <lineage>
        <taxon>Bacteria</taxon>
        <taxon>Bacillati</taxon>
        <taxon>Cyanobacteriota</taxon>
        <taxon>Cyanophyceae</taxon>
        <taxon>Coleofasciculales</taxon>
        <taxon>Coleofasciculaceae</taxon>
        <taxon>Symploca</taxon>
    </lineage>
</organism>
<dbReference type="SMART" id="SM00331">
    <property type="entry name" value="PP2C_SIG"/>
    <property type="match status" value="1"/>
</dbReference>
<evidence type="ECO:0000313" key="3">
    <source>
        <dbReference type="EMBL" id="NER26615.1"/>
    </source>
</evidence>
<dbReference type="SMART" id="SM00332">
    <property type="entry name" value="PP2Cc"/>
    <property type="match status" value="1"/>
</dbReference>
<feature type="transmembrane region" description="Helical" evidence="1">
    <location>
        <begin position="605"/>
        <end position="630"/>
    </location>
</feature>
<keyword evidence="1" id="KW-0812">Transmembrane</keyword>
<dbReference type="SUPFAM" id="SSF81606">
    <property type="entry name" value="PP2C-like"/>
    <property type="match status" value="1"/>
</dbReference>
<sequence length="663" mass="73453">MSSEKQTTNHYLWAVGTATAQIPAGELVAQRYQVIAPQIWQDRQPSLPEIPETISSSNILPYLRLYYHRLHIPEVYGVCHLDVETQNSMSLEDGAVILLENVPIDTSGQLYPTIDSMWSQASAVRQVYWLWQILQLWKPLEELAVASSLLFPENLRVEGWRVRLLELYNDTAATTEQKLSLAFGGDFFADSPTANTAPQNIPAQVRIEHLGKCWESWCSKASVSIADRIGEIAQHLQAEKPSLGVVASELNQLLLEQASLSPLRLQVAGATDAGRELNHNEDRCYPTIADLPTDPEQPRDLVIPYLSIVCDGIGGHEGGEVASELAVQSIKLQVQGLLTEMAQDQEIMNPELVTQQLEAIIRVANNMIASRNDFQERKSRRRMATTLIMALQLPQFMQTTHGKSNAHEIYIASVGDSRAYWLTPRYCQLLTIDDDVATREVCMGRSLYRQAKKRPDAGALTQALGTRDGELLNPRVQRLILEEDGLLLLCSDGLSNNGLVEQFYADYPRDVFSGKLSVAEAVQSLIELANQNNGQDNTSVVLTYCAVSPQYPVVLNLGESPMENNVIEFNLDTEFASSSVNFESEQSAISDQSEATTSNQGVPKLVLGIVGVLVFLLSAGAALLTAHWLLNPEGFNQIRDRFFPPKQQQLPLSQGESISPQTD</sequence>
<dbReference type="InterPro" id="IPR001932">
    <property type="entry name" value="PPM-type_phosphatase-like_dom"/>
</dbReference>
<proteinExistence type="predicted"/>
<evidence type="ECO:0000259" key="2">
    <source>
        <dbReference type="PROSITE" id="PS51746"/>
    </source>
</evidence>
<gene>
    <name evidence="3" type="ORF">F6J89_03035</name>
</gene>
<dbReference type="EMBL" id="JAAHFQ010000038">
    <property type="protein sequence ID" value="NER26615.1"/>
    <property type="molecule type" value="Genomic_DNA"/>
</dbReference>
<protein>
    <submittedName>
        <fullName evidence="3">Serine/threonine-protein phosphatase</fullName>
    </submittedName>
</protein>
<feature type="domain" description="PPM-type phosphatase" evidence="2">
    <location>
        <begin position="282"/>
        <end position="545"/>
    </location>
</feature>
<keyword evidence="1" id="KW-1133">Transmembrane helix</keyword>
<name>A0A6B3N724_9CYAN</name>
<evidence type="ECO:0000256" key="1">
    <source>
        <dbReference type="SAM" id="Phobius"/>
    </source>
</evidence>